<protein>
    <submittedName>
        <fullName evidence="2">Uncharacterized protein</fullName>
    </submittedName>
</protein>
<name>A0A167ANX2_COLIC</name>
<feature type="region of interest" description="Disordered" evidence="1">
    <location>
        <begin position="51"/>
        <end position="103"/>
    </location>
</feature>
<organism evidence="2 3">
    <name type="scientific">Colletotrichum incanum</name>
    <name type="common">Soybean anthracnose fungus</name>
    <dbReference type="NCBI Taxonomy" id="1573173"/>
    <lineage>
        <taxon>Eukaryota</taxon>
        <taxon>Fungi</taxon>
        <taxon>Dikarya</taxon>
        <taxon>Ascomycota</taxon>
        <taxon>Pezizomycotina</taxon>
        <taxon>Sordariomycetes</taxon>
        <taxon>Hypocreomycetidae</taxon>
        <taxon>Glomerellales</taxon>
        <taxon>Glomerellaceae</taxon>
        <taxon>Colletotrichum</taxon>
        <taxon>Colletotrichum spaethianum species complex</taxon>
    </lineage>
</organism>
<comment type="caution">
    <text evidence="2">The sequence shown here is derived from an EMBL/GenBank/DDBJ whole genome shotgun (WGS) entry which is preliminary data.</text>
</comment>
<dbReference type="EMBL" id="LFIW01001910">
    <property type="protein sequence ID" value="KZL80352.1"/>
    <property type="molecule type" value="Genomic_DNA"/>
</dbReference>
<gene>
    <name evidence="2" type="ORF">CI238_08979</name>
</gene>
<feature type="compositionally biased region" description="Polar residues" evidence="1">
    <location>
        <begin position="81"/>
        <end position="95"/>
    </location>
</feature>
<dbReference type="Proteomes" id="UP000076584">
    <property type="component" value="Unassembled WGS sequence"/>
</dbReference>
<proteinExistence type="predicted"/>
<evidence type="ECO:0000313" key="2">
    <source>
        <dbReference type="EMBL" id="KZL80352.1"/>
    </source>
</evidence>
<dbReference type="AlphaFoldDB" id="A0A167ANX2"/>
<accession>A0A167ANX2</accession>
<reference evidence="2 3" key="1">
    <citation type="submission" date="2015-06" db="EMBL/GenBank/DDBJ databases">
        <title>Survival trade-offs in plant roots during colonization by closely related pathogenic and mutualistic fungi.</title>
        <authorList>
            <person name="Hacquard S."/>
            <person name="Kracher B."/>
            <person name="Hiruma K."/>
            <person name="Weinman A."/>
            <person name="Muench P."/>
            <person name="Garrido Oter R."/>
            <person name="Ver Loren van Themaat E."/>
            <person name="Dallerey J.-F."/>
            <person name="Damm U."/>
            <person name="Henrissat B."/>
            <person name="Lespinet O."/>
            <person name="Thon M."/>
            <person name="Kemen E."/>
            <person name="McHardy A.C."/>
            <person name="Schulze-Lefert P."/>
            <person name="O'Connell R.J."/>
        </authorList>
    </citation>
    <scope>NUCLEOTIDE SEQUENCE [LARGE SCALE GENOMIC DNA]</scope>
    <source>
        <strain evidence="2 3">MAFF 238704</strain>
    </source>
</reference>
<evidence type="ECO:0000313" key="3">
    <source>
        <dbReference type="Proteomes" id="UP000076584"/>
    </source>
</evidence>
<keyword evidence="3" id="KW-1185">Reference proteome</keyword>
<feature type="compositionally biased region" description="Basic residues" evidence="1">
    <location>
        <begin position="71"/>
        <end position="80"/>
    </location>
</feature>
<evidence type="ECO:0000256" key="1">
    <source>
        <dbReference type="SAM" id="MobiDB-lite"/>
    </source>
</evidence>
<sequence length="103" mass="11591">LLAMHFTVRRMVTWDPPLSSPRPSSCVRTQGRRGPHIAVFSASGPCFFPHAHRAGPEIPPPSQKLLLSNRPGRKHHHSSHFKSTNPFPPNTSTKWPSARRRSE</sequence>
<feature type="non-terminal residue" evidence="2">
    <location>
        <position position="1"/>
    </location>
</feature>